<protein>
    <recommendedName>
        <fullName evidence="2">ARMC5-like ARM-repeats domain-containing protein</fullName>
    </recommendedName>
</protein>
<dbReference type="AlphaFoldDB" id="A0AAV6VGM5"/>
<feature type="region of interest" description="Disordered" evidence="1">
    <location>
        <begin position="357"/>
        <end position="378"/>
    </location>
</feature>
<reference evidence="3 4" key="1">
    <citation type="journal article" date="2022" name="Nat. Ecol. Evol.">
        <title>A masculinizing supergene underlies an exaggerated male reproductive morph in a spider.</title>
        <authorList>
            <person name="Hendrickx F."/>
            <person name="De Corte Z."/>
            <person name="Sonet G."/>
            <person name="Van Belleghem S.M."/>
            <person name="Kostlbacher S."/>
            <person name="Vangestel C."/>
        </authorList>
    </citation>
    <scope>NUCLEOTIDE SEQUENCE [LARGE SCALE GENOMIC DNA]</scope>
    <source>
        <strain evidence="3">W744_W776</strain>
    </source>
</reference>
<feature type="domain" description="ARMC5-like ARM-repeats" evidence="2">
    <location>
        <begin position="6"/>
        <end position="251"/>
    </location>
</feature>
<dbReference type="InterPro" id="IPR016024">
    <property type="entry name" value="ARM-type_fold"/>
</dbReference>
<dbReference type="PANTHER" id="PTHR23312:SF8">
    <property type="entry name" value="ARMADILLO REPEAT-CONTAINING PROTEIN 5"/>
    <property type="match status" value="1"/>
</dbReference>
<dbReference type="GO" id="GO:0005829">
    <property type="term" value="C:cytosol"/>
    <property type="evidence" value="ECO:0007669"/>
    <property type="project" value="TreeGrafter"/>
</dbReference>
<accession>A0AAV6VGM5</accession>
<comment type="caution">
    <text evidence="3">The sequence shown here is derived from an EMBL/GenBank/DDBJ whole genome shotgun (WGS) entry which is preliminary data.</text>
</comment>
<sequence length="801" mass="88912">MDRTVNEDIRNRACRALGNIANSKIGLEAVYSVQPIPVNLSFLSGTENVNCQQTAARTLRILAKDHKSRDFIIQENGIGLVCNLLHSKSKDVIKCSIRALAELTENCNIHSARQVKERHVLKILVELYSFSNKDIKEHILAILKNLSAIEEIRYDLLKIGALKIFAEACMGSVSSESSRHAVLALCCLLDRLHIWEGNGVTKKGGLKAVLEILRQSTFEDIHKQILIALYPHCYEPNIPDILFEQEIIEILLQVLKRFIACNKDGHSNPALEYFHLQVPSEVDGELSRNSLTSYNSEEDLSLEEKSYENSNFPSFSDSISKFPFIQPYPNPIKSFPNYNSSSHLNLHSSGAESNCSPCSSRSNNPRSPSIYSDSEVSSPLIDPWSPQSIVNANECLSPVFSCSEDSCDDNNFKKVDEKYVQLSSLTRTEKTTTNDIYDSITVCSPKSCQSAAVVISIQDNKSDALFTPIRKDKDESGGFEEFHDVEPLSSILSCSEDTSDDDDWIVVDDYIYPNSTNVTLTHETSVCDSVVCSSSTSDPNLDSKSAKECDTSSATQILVDDDILPISINVTPIHAKSVCDLAVCVPSTSQDTAITDSKSAQKCNKLSTEIYKDSNLSYTKKESVKIEAMHSPKDLSPTVKRKADVDIIGIPIKKIKISSAPNVSHKLEMFAEKCTLDHCVLLFLDQLSFHLEKKTNSQIASRSCFSVLMDYIVSINNPNPKAEKILLNLVKNRYCFEKLIMSGFVADMDKIMIVNHSLKNCIRCSNLKEHISASKASVLGQIRGLTVQKCCGAGNPHLEEF</sequence>
<dbReference type="PANTHER" id="PTHR23312">
    <property type="entry name" value="ARMC5 ARMADILLO REPEAT-CONTAINING -RELATED"/>
    <property type="match status" value="1"/>
</dbReference>
<organism evidence="3 4">
    <name type="scientific">Oedothorax gibbosus</name>
    <dbReference type="NCBI Taxonomy" id="931172"/>
    <lineage>
        <taxon>Eukaryota</taxon>
        <taxon>Metazoa</taxon>
        <taxon>Ecdysozoa</taxon>
        <taxon>Arthropoda</taxon>
        <taxon>Chelicerata</taxon>
        <taxon>Arachnida</taxon>
        <taxon>Araneae</taxon>
        <taxon>Araneomorphae</taxon>
        <taxon>Entelegynae</taxon>
        <taxon>Araneoidea</taxon>
        <taxon>Linyphiidae</taxon>
        <taxon>Erigoninae</taxon>
        <taxon>Oedothorax</taxon>
    </lineage>
</organism>
<dbReference type="SUPFAM" id="SSF48371">
    <property type="entry name" value="ARM repeat"/>
    <property type="match status" value="1"/>
</dbReference>
<feature type="compositionally biased region" description="Low complexity" evidence="1">
    <location>
        <begin position="357"/>
        <end position="369"/>
    </location>
</feature>
<dbReference type="EMBL" id="JAFNEN010000097">
    <property type="protein sequence ID" value="KAG8194866.1"/>
    <property type="molecule type" value="Genomic_DNA"/>
</dbReference>
<keyword evidence="4" id="KW-1185">Reference proteome</keyword>
<dbReference type="InterPro" id="IPR011989">
    <property type="entry name" value="ARM-like"/>
</dbReference>
<dbReference type="Proteomes" id="UP000827092">
    <property type="component" value="Unassembled WGS sequence"/>
</dbReference>
<evidence type="ECO:0000313" key="3">
    <source>
        <dbReference type="EMBL" id="KAG8194866.1"/>
    </source>
</evidence>
<proteinExistence type="predicted"/>
<dbReference type="GO" id="GO:0009653">
    <property type="term" value="P:anatomical structure morphogenesis"/>
    <property type="evidence" value="ECO:0007669"/>
    <property type="project" value="TreeGrafter"/>
</dbReference>
<dbReference type="SMART" id="SM00185">
    <property type="entry name" value="ARM"/>
    <property type="match status" value="3"/>
</dbReference>
<dbReference type="InterPro" id="IPR055445">
    <property type="entry name" value="ARM_ARMC5"/>
</dbReference>
<evidence type="ECO:0000313" key="4">
    <source>
        <dbReference type="Proteomes" id="UP000827092"/>
    </source>
</evidence>
<gene>
    <name evidence="3" type="ORF">JTE90_029159</name>
</gene>
<evidence type="ECO:0000256" key="1">
    <source>
        <dbReference type="SAM" id="MobiDB-lite"/>
    </source>
</evidence>
<dbReference type="Pfam" id="PF24768">
    <property type="entry name" value="ARM_ARMC5"/>
    <property type="match status" value="1"/>
</dbReference>
<evidence type="ECO:0000259" key="2">
    <source>
        <dbReference type="Pfam" id="PF24768"/>
    </source>
</evidence>
<name>A0AAV6VGM5_9ARAC</name>
<dbReference type="Gene3D" id="1.25.10.10">
    <property type="entry name" value="Leucine-rich Repeat Variant"/>
    <property type="match status" value="1"/>
</dbReference>
<dbReference type="InterPro" id="IPR000225">
    <property type="entry name" value="Armadillo"/>
</dbReference>